<dbReference type="InterPro" id="IPR036779">
    <property type="entry name" value="LysM_dom_sf"/>
</dbReference>
<dbReference type="PANTHER" id="PTHR20932">
    <property type="entry name" value="LYSM AND PUTATIVE PEPTIDOGLYCAN-BINDING DOMAIN-CONTAINING PROTEIN"/>
    <property type="match status" value="1"/>
</dbReference>
<dbReference type="PROSITE" id="PS51782">
    <property type="entry name" value="LYSM"/>
    <property type="match status" value="1"/>
</dbReference>
<dbReference type="CDD" id="cd00118">
    <property type="entry name" value="LysM"/>
    <property type="match status" value="1"/>
</dbReference>
<name>A0AAD8A7B6_DIPPU</name>
<reference evidence="4" key="1">
    <citation type="journal article" date="2023" name="IScience">
        <title>Live-bearing cockroach genome reveals convergent evolutionary mechanisms linked to viviparity in insects and beyond.</title>
        <authorList>
            <person name="Fouks B."/>
            <person name="Harrison M.C."/>
            <person name="Mikhailova A.A."/>
            <person name="Marchal E."/>
            <person name="English S."/>
            <person name="Carruthers M."/>
            <person name="Jennings E.C."/>
            <person name="Chiamaka E.L."/>
            <person name="Frigard R.A."/>
            <person name="Pippel M."/>
            <person name="Attardo G.M."/>
            <person name="Benoit J.B."/>
            <person name="Bornberg-Bauer E."/>
            <person name="Tobe S.S."/>
        </authorList>
    </citation>
    <scope>NUCLEOTIDE SEQUENCE</scope>
    <source>
        <strain evidence="4">Stay&amp;Tobe</strain>
    </source>
</reference>
<accession>A0AAD8A7B6</accession>
<keyword evidence="2" id="KW-0472">Membrane</keyword>
<evidence type="ECO:0000256" key="1">
    <source>
        <dbReference type="SAM" id="MobiDB-lite"/>
    </source>
</evidence>
<dbReference type="SMART" id="SM00257">
    <property type="entry name" value="LysM"/>
    <property type="match status" value="1"/>
</dbReference>
<feature type="transmembrane region" description="Helical" evidence="2">
    <location>
        <begin position="207"/>
        <end position="228"/>
    </location>
</feature>
<feature type="domain" description="LysM" evidence="3">
    <location>
        <begin position="60"/>
        <end position="104"/>
    </location>
</feature>
<protein>
    <recommendedName>
        <fullName evidence="3">LysM domain-containing protein</fullName>
    </recommendedName>
</protein>
<organism evidence="4 5">
    <name type="scientific">Diploptera punctata</name>
    <name type="common">Pacific beetle cockroach</name>
    <dbReference type="NCBI Taxonomy" id="6984"/>
    <lineage>
        <taxon>Eukaryota</taxon>
        <taxon>Metazoa</taxon>
        <taxon>Ecdysozoa</taxon>
        <taxon>Arthropoda</taxon>
        <taxon>Hexapoda</taxon>
        <taxon>Insecta</taxon>
        <taxon>Pterygota</taxon>
        <taxon>Neoptera</taxon>
        <taxon>Polyneoptera</taxon>
        <taxon>Dictyoptera</taxon>
        <taxon>Blattodea</taxon>
        <taxon>Blaberoidea</taxon>
        <taxon>Blaberidae</taxon>
        <taxon>Diplopterinae</taxon>
        <taxon>Diploptera</taxon>
    </lineage>
</organism>
<dbReference type="InterPro" id="IPR045030">
    <property type="entry name" value="LYSM1-4"/>
</dbReference>
<evidence type="ECO:0000313" key="5">
    <source>
        <dbReference type="Proteomes" id="UP001233999"/>
    </source>
</evidence>
<dbReference type="EMBL" id="JASPKZ010003434">
    <property type="protein sequence ID" value="KAJ9593505.1"/>
    <property type="molecule type" value="Genomic_DNA"/>
</dbReference>
<reference evidence="4" key="2">
    <citation type="submission" date="2023-05" db="EMBL/GenBank/DDBJ databases">
        <authorList>
            <person name="Fouks B."/>
        </authorList>
    </citation>
    <scope>NUCLEOTIDE SEQUENCE</scope>
    <source>
        <strain evidence="4">Stay&amp;Tobe</strain>
        <tissue evidence="4">Testes</tissue>
    </source>
</reference>
<sequence>MKKFVLTQAKPGRGTKEQRKKLYHQGHIEGNKYVFESRDDSDEEEVIIHSMKEFKKEQYLEKEIQPGDTLQTLSLQFNCPISELKRINNIHRDNEIFARRIIKVPMKLFTNKLVDVHSSSSNKSAKTIELENSTVITEKPESSSVPIQVSPSIVNKVCDDRERTEDADVENFDDVSSTNPLLLQEDSKIENKNSAYNCNGADWGISWLQLLIFSLLLGFAGPILYVIYLTEDSKKKQ</sequence>
<evidence type="ECO:0000313" key="4">
    <source>
        <dbReference type="EMBL" id="KAJ9593505.1"/>
    </source>
</evidence>
<dbReference type="InterPro" id="IPR018392">
    <property type="entry name" value="LysM"/>
</dbReference>
<proteinExistence type="predicted"/>
<dbReference type="Gene3D" id="3.10.350.10">
    <property type="entry name" value="LysM domain"/>
    <property type="match status" value="1"/>
</dbReference>
<keyword evidence="2" id="KW-0812">Transmembrane</keyword>
<keyword evidence="5" id="KW-1185">Reference proteome</keyword>
<dbReference type="Proteomes" id="UP001233999">
    <property type="component" value="Unassembled WGS sequence"/>
</dbReference>
<evidence type="ECO:0000256" key="2">
    <source>
        <dbReference type="SAM" id="Phobius"/>
    </source>
</evidence>
<dbReference type="PANTHER" id="PTHR20932:SF13">
    <property type="entry name" value="LD36653P"/>
    <property type="match status" value="1"/>
</dbReference>
<dbReference type="SUPFAM" id="SSF54106">
    <property type="entry name" value="LysM domain"/>
    <property type="match status" value="1"/>
</dbReference>
<evidence type="ECO:0000259" key="3">
    <source>
        <dbReference type="PROSITE" id="PS51782"/>
    </source>
</evidence>
<dbReference type="AlphaFoldDB" id="A0AAD8A7B6"/>
<feature type="region of interest" description="Disordered" evidence="1">
    <location>
        <begin position="1"/>
        <end position="21"/>
    </location>
</feature>
<keyword evidence="2" id="KW-1133">Transmembrane helix</keyword>
<gene>
    <name evidence="4" type="ORF">L9F63_014958</name>
</gene>
<dbReference type="Pfam" id="PF01476">
    <property type="entry name" value="LysM"/>
    <property type="match status" value="1"/>
</dbReference>
<comment type="caution">
    <text evidence="4">The sequence shown here is derived from an EMBL/GenBank/DDBJ whole genome shotgun (WGS) entry which is preliminary data.</text>
</comment>